<proteinExistence type="predicted"/>
<organism evidence="3 4">
    <name type="scientific">Triparma columacea</name>
    <dbReference type="NCBI Taxonomy" id="722753"/>
    <lineage>
        <taxon>Eukaryota</taxon>
        <taxon>Sar</taxon>
        <taxon>Stramenopiles</taxon>
        <taxon>Ochrophyta</taxon>
        <taxon>Bolidophyceae</taxon>
        <taxon>Parmales</taxon>
        <taxon>Triparmaceae</taxon>
        <taxon>Triparma</taxon>
    </lineage>
</organism>
<gene>
    <name evidence="3" type="ORF">TrCOL_g2325</name>
</gene>
<sequence>MSSFTAPEDQERETSTFEAPPDCPVLSSPPLRELHTKFVSLINASDHETILNNLLAADVRIQDSLVSSKGLQGLEKVGSKLKDVVSKMGGSIQNAADVEACVELRDGLTTRSLMQLKKGMMKLSVGCSITWFGGMASRITLQRSAGPEFMVDDTSPPTTSVQGEGEEQNVPSDEFSPPYLIPRPAVFPPPTVTVVVKSASDLVNAPVSLRPVNPYIKLSLPSGPRHKTTVKKMTSNPTWGSDGSGEKFVSSVGVNDEYIDVQVIDWKPVKHRLLSEVRVSLARFPPTSDGVLTGVDLEVDMRWGKKGKKGRIWIEVGVVDLKRWWSDMERDARDERDKAEGEGEVEEEQANAACTIS</sequence>
<dbReference type="SUPFAM" id="SSF49562">
    <property type="entry name" value="C2 domain (Calcium/lipid-binding domain, CaLB)"/>
    <property type="match status" value="1"/>
</dbReference>
<evidence type="ECO:0000313" key="3">
    <source>
        <dbReference type="EMBL" id="GMI33056.1"/>
    </source>
</evidence>
<dbReference type="Gene3D" id="2.60.40.150">
    <property type="entry name" value="C2 domain"/>
    <property type="match status" value="1"/>
</dbReference>
<evidence type="ECO:0000313" key="4">
    <source>
        <dbReference type="Proteomes" id="UP001165065"/>
    </source>
</evidence>
<feature type="compositionally biased region" description="Basic and acidic residues" evidence="1">
    <location>
        <begin position="330"/>
        <end position="341"/>
    </location>
</feature>
<dbReference type="PROSITE" id="PS50004">
    <property type="entry name" value="C2"/>
    <property type="match status" value="1"/>
</dbReference>
<feature type="domain" description="C2" evidence="2">
    <location>
        <begin position="172"/>
        <end position="294"/>
    </location>
</feature>
<dbReference type="InterPro" id="IPR035892">
    <property type="entry name" value="C2_domain_sf"/>
</dbReference>
<dbReference type="CDD" id="cd00030">
    <property type="entry name" value="C2"/>
    <property type="match status" value="1"/>
</dbReference>
<protein>
    <recommendedName>
        <fullName evidence="2">C2 domain-containing protein</fullName>
    </recommendedName>
</protein>
<comment type="caution">
    <text evidence="3">The sequence shown here is derived from an EMBL/GenBank/DDBJ whole genome shotgun (WGS) entry which is preliminary data.</text>
</comment>
<dbReference type="Proteomes" id="UP001165065">
    <property type="component" value="Unassembled WGS sequence"/>
</dbReference>
<accession>A0A9W7G5M7</accession>
<name>A0A9W7G5M7_9STRA</name>
<evidence type="ECO:0000259" key="2">
    <source>
        <dbReference type="PROSITE" id="PS50004"/>
    </source>
</evidence>
<evidence type="ECO:0000256" key="1">
    <source>
        <dbReference type="SAM" id="MobiDB-lite"/>
    </source>
</evidence>
<dbReference type="AlphaFoldDB" id="A0A9W7G5M7"/>
<dbReference type="OrthoDB" id="197571at2759"/>
<dbReference type="Pfam" id="PF00168">
    <property type="entry name" value="C2"/>
    <property type="match status" value="1"/>
</dbReference>
<feature type="region of interest" description="Disordered" evidence="1">
    <location>
        <begin position="330"/>
        <end position="357"/>
    </location>
</feature>
<feature type="region of interest" description="Disordered" evidence="1">
    <location>
        <begin position="147"/>
        <end position="174"/>
    </location>
</feature>
<keyword evidence="4" id="KW-1185">Reference proteome</keyword>
<dbReference type="EMBL" id="BRYA01000026">
    <property type="protein sequence ID" value="GMI33056.1"/>
    <property type="molecule type" value="Genomic_DNA"/>
</dbReference>
<reference evidence="4" key="1">
    <citation type="journal article" date="2023" name="Commun. Biol.">
        <title>Genome analysis of Parmales, the sister group of diatoms, reveals the evolutionary specialization of diatoms from phago-mixotrophs to photoautotrophs.</title>
        <authorList>
            <person name="Ban H."/>
            <person name="Sato S."/>
            <person name="Yoshikawa S."/>
            <person name="Yamada K."/>
            <person name="Nakamura Y."/>
            <person name="Ichinomiya M."/>
            <person name="Sato N."/>
            <person name="Blanc-Mathieu R."/>
            <person name="Endo H."/>
            <person name="Kuwata A."/>
            <person name="Ogata H."/>
        </authorList>
    </citation>
    <scope>NUCLEOTIDE SEQUENCE [LARGE SCALE GENOMIC DNA]</scope>
</reference>
<feature type="region of interest" description="Disordered" evidence="1">
    <location>
        <begin position="1"/>
        <end position="24"/>
    </location>
</feature>
<dbReference type="SMART" id="SM00239">
    <property type="entry name" value="C2"/>
    <property type="match status" value="1"/>
</dbReference>
<dbReference type="InterPro" id="IPR000008">
    <property type="entry name" value="C2_dom"/>
</dbReference>